<feature type="compositionally biased region" description="Basic and acidic residues" evidence="4">
    <location>
        <begin position="17"/>
        <end position="30"/>
    </location>
</feature>
<evidence type="ECO:0000313" key="7">
    <source>
        <dbReference type="RefSeq" id="XP_030978941.1"/>
    </source>
</evidence>
<dbReference type="KEGG" id="pgri:PgNI_08148"/>
<feature type="region of interest" description="Disordered" evidence="4">
    <location>
        <begin position="1"/>
        <end position="114"/>
    </location>
</feature>
<feature type="compositionally biased region" description="Low complexity" evidence="4">
    <location>
        <begin position="55"/>
        <end position="79"/>
    </location>
</feature>
<feature type="compositionally biased region" description="Low complexity" evidence="4">
    <location>
        <begin position="1"/>
        <end position="16"/>
    </location>
</feature>
<evidence type="ECO:0000256" key="4">
    <source>
        <dbReference type="SAM" id="MobiDB-lite"/>
    </source>
</evidence>
<evidence type="ECO:0000256" key="3">
    <source>
        <dbReference type="ARBA" id="ARBA00023136"/>
    </source>
</evidence>
<dbReference type="Proteomes" id="UP000515153">
    <property type="component" value="Chromosome V"/>
</dbReference>
<dbReference type="InterPro" id="IPR028143">
    <property type="entry name" value="Get2/sif1"/>
</dbReference>
<dbReference type="PANTHER" id="PTHR28263">
    <property type="entry name" value="GOLGI TO ER TRAFFIC PROTEIN 2"/>
    <property type="match status" value="1"/>
</dbReference>
<keyword evidence="1 5" id="KW-0812">Transmembrane</keyword>
<dbReference type="AlphaFoldDB" id="A0A6P8AVJ2"/>
<sequence>MTESADADAAAAARASEQARLRKERREAKIKAGGSARLNRITGLGGGFQRDPIPTATASGTDATTAASPAPATAAAPVSDHADPDEVDISNQHFPSPRQQQQQQQQQPPSEMSEAQLRQLMLGMDMPRGDGSAPANPFAANPFLNPGVGGGQPGGPEDPMLKMLQQMMGGQMPGGGGFPGMPGAPQQQQQQQPPPPLDTYSAAWRILHLVVALGLGLYIALTGAFTGTLEARDAARLASDAGGMSSADLDESNSRARFFYMFATAEAVLLTSRFFLDRSRAPPPGILWTVAGFLPPAMKRYLETALRYGQVFTTVRSDLLVCVFVLGVCHWWRTLGVVGL</sequence>
<dbReference type="RefSeq" id="XP_030978941.1">
    <property type="nucleotide sequence ID" value="XM_031128148.1"/>
</dbReference>
<accession>A0A6P8AVJ2</accession>
<evidence type="ECO:0008006" key="8">
    <source>
        <dbReference type="Google" id="ProtNLM"/>
    </source>
</evidence>
<reference evidence="6 7" key="1">
    <citation type="journal article" date="2019" name="Mol. Biol. Evol.">
        <title>Blast fungal genomes show frequent chromosomal changes, gene gains and losses, and effector gene turnover.</title>
        <authorList>
            <person name="Gomez Luciano L.B."/>
            <person name="Jason Tsai I."/>
            <person name="Chuma I."/>
            <person name="Tosa Y."/>
            <person name="Chen Y.H."/>
            <person name="Li J.Y."/>
            <person name="Li M.Y."/>
            <person name="Jade Lu M.Y."/>
            <person name="Nakayashiki H."/>
            <person name="Li W.H."/>
        </authorList>
    </citation>
    <scope>NUCLEOTIDE SEQUENCE [LARGE SCALE GENOMIC DNA]</scope>
    <source>
        <strain evidence="6 7">NI907</strain>
    </source>
</reference>
<name>A0A6P8AVJ2_PYRGI</name>
<feature type="compositionally biased region" description="Gly residues" evidence="4">
    <location>
        <begin position="171"/>
        <end position="180"/>
    </location>
</feature>
<protein>
    <recommendedName>
        <fullName evidence="8">GET complex subunit GET2</fullName>
    </recommendedName>
</protein>
<dbReference type="Pfam" id="PF08690">
    <property type="entry name" value="GET2"/>
    <property type="match status" value="1"/>
</dbReference>
<evidence type="ECO:0000256" key="5">
    <source>
        <dbReference type="SAM" id="Phobius"/>
    </source>
</evidence>
<proteinExistence type="predicted"/>
<feature type="compositionally biased region" description="Polar residues" evidence="4">
    <location>
        <begin position="89"/>
        <end position="98"/>
    </location>
</feature>
<dbReference type="PANTHER" id="PTHR28263:SF1">
    <property type="entry name" value="GOLGI TO ER TRAFFIC PROTEIN 2"/>
    <property type="match status" value="1"/>
</dbReference>
<feature type="transmembrane region" description="Helical" evidence="5">
    <location>
        <begin position="206"/>
        <end position="225"/>
    </location>
</feature>
<feature type="compositionally biased region" description="Low complexity" evidence="4">
    <location>
        <begin position="181"/>
        <end position="191"/>
    </location>
</feature>
<reference evidence="7" key="2">
    <citation type="submission" date="2019-10" db="EMBL/GenBank/DDBJ databases">
        <authorList>
            <consortium name="NCBI Genome Project"/>
        </authorList>
    </citation>
    <scope>NUCLEOTIDE SEQUENCE</scope>
    <source>
        <strain evidence="7">NI907</strain>
    </source>
</reference>
<gene>
    <name evidence="7" type="ORF">PgNI_08148</name>
</gene>
<keyword evidence="3 5" id="KW-0472">Membrane</keyword>
<keyword evidence="6" id="KW-1185">Reference proteome</keyword>
<reference evidence="7" key="3">
    <citation type="submission" date="2025-08" db="UniProtKB">
        <authorList>
            <consortium name="RefSeq"/>
        </authorList>
    </citation>
    <scope>IDENTIFICATION</scope>
    <source>
        <strain evidence="7">NI907</strain>
    </source>
</reference>
<organism evidence="6 7">
    <name type="scientific">Pyricularia grisea</name>
    <name type="common">Crabgrass-specific blast fungus</name>
    <name type="synonym">Magnaporthe grisea</name>
    <dbReference type="NCBI Taxonomy" id="148305"/>
    <lineage>
        <taxon>Eukaryota</taxon>
        <taxon>Fungi</taxon>
        <taxon>Dikarya</taxon>
        <taxon>Ascomycota</taxon>
        <taxon>Pezizomycotina</taxon>
        <taxon>Sordariomycetes</taxon>
        <taxon>Sordariomycetidae</taxon>
        <taxon>Magnaporthales</taxon>
        <taxon>Pyriculariaceae</taxon>
        <taxon>Pyricularia</taxon>
    </lineage>
</organism>
<dbReference type="GO" id="GO:0006890">
    <property type="term" value="P:retrograde vesicle-mediated transport, Golgi to endoplasmic reticulum"/>
    <property type="evidence" value="ECO:0007669"/>
    <property type="project" value="TreeGrafter"/>
</dbReference>
<evidence type="ECO:0000256" key="2">
    <source>
        <dbReference type="ARBA" id="ARBA00022989"/>
    </source>
</evidence>
<feature type="region of interest" description="Disordered" evidence="4">
    <location>
        <begin position="170"/>
        <end position="197"/>
    </location>
</feature>
<evidence type="ECO:0000313" key="6">
    <source>
        <dbReference type="Proteomes" id="UP000515153"/>
    </source>
</evidence>
<dbReference type="GeneID" id="41963057"/>
<evidence type="ECO:0000256" key="1">
    <source>
        <dbReference type="ARBA" id="ARBA00022692"/>
    </source>
</evidence>
<keyword evidence="2 5" id="KW-1133">Transmembrane helix</keyword>